<dbReference type="Pfam" id="PF02785">
    <property type="entry name" value="Biotin_carb_C"/>
    <property type="match status" value="1"/>
</dbReference>
<dbReference type="Pfam" id="PF00364">
    <property type="entry name" value="Biotin_lipoyl"/>
    <property type="match status" value="1"/>
</dbReference>
<dbReference type="InterPro" id="IPR005481">
    <property type="entry name" value="BC-like_N"/>
</dbReference>
<dbReference type="PROSITE" id="PS50979">
    <property type="entry name" value="BC"/>
    <property type="match status" value="1"/>
</dbReference>
<dbReference type="InterPro" id="IPR016185">
    <property type="entry name" value="PreATP-grasp_dom_sf"/>
</dbReference>
<evidence type="ECO:0000256" key="3">
    <source>
        <dbReference type="ARBA" id="ARBA00022741"/>
    </source>
</evidence>
<accession>A0A9P7YQR3</accession>
<dbReference type="FunFam" id="3.30.470.20:FF:000028">
    <property type="entry name" value="Methylcrotonoyl-CoA carboxylase subunit alpha, mitochondrial"/>
    <property type="match status" value="1"/>
</dbReference>
<evidence type="ECO:0000313" key="10">
    <source>
        <dbReference type="EMBL" id="KAG9237662.1"/>
    </source>
</evidence>
<feature type="domain" description="ATP-grasp" evidence="8">
    <location>
        <begin position="146"/>
        <end position="344"/>
    </location>
</feature>
<dbReference type="InterPro" id="IPR011053">
    <property type="entry name" value="Single_hybrid_motif"/>
</dbReference>
<dbReference type="GO" id="GO:0004485">
    <property type="term" value="F:methylcrotonoyl-CoA carboxylase activity"/>
    <property type="evidence" value="ECO:0007669"/>
    <property type="project" value="TreeGrafter"/>
</dbReference>
<dbReference type="EMBL" id="MU251382">
    <property type="protein sequence ID" value="KAG9237662.1"/>
    <property type="molecule type" value="Genomic_DNA"/>
</dbReference>
<dbReference type="PROSITE" id="PS00867">
    <property type="entry name" value="CPSASE_2"/>
    <property type="match status" value="1"/>
</dbReference>
<dbReference type="InterPro" id="IPR011054">
    <property type="entry name" value="Rudment_hybrid_motif"/>
</dbReference>
<dbReference type="GO" id="GO:0046872">
    <property type="term" value="F:metal ion binding"/>
    <property type="evidence" value="ECO:0007669"/>
    <property type="project" value="InterPro"/>
</dbReference>
<dbReference type="Gene3D" id="3.30.470.20">
    <property type="entry name" value="ATP-grasp fold, B domain"/>
    <property type="match status" value="1"/>
</dbReference>
<dbReference type="PANTHER" id="PTHR18866:SF33">
    <property type="entry name" value="METHYLCROTONOYL-COA CARBOXYLASE SUBUNIT ALPHA, MITOCHONDRIAL-RELATED"/>
    <property type="match status" value="1"/>
</dbReference>
<feature type="domain" description="Biotin carboxylation" evidence="9">
    <location>
        <begin position="30"/>
        <end position="478"/>
    </location>
</feature>
<evidence type="ECO:0000256" key="1">
    <source>
        <dbReference type="ARBA" id="ARBA00001953"/>
    </source>
</evidence>
<dbReference type="FunFam" id="3.30.1490.20:FF:000003">
    <property type="entry name" value="acetyl-CoA carboxylase isoform X1"/>
    <property type="match status" value="1"/>
</dbReference>
<protein>
    <submittedName>
        <fullName evidence="10">3-methylcrotonyl-CoA carboxylase-like protein subunit alpha</fullName>
    </submittedName>
</protein>
<dbReference type="SMART" id="SM00878">
    <property type="entry name" value="Biotin_carb_C"/>
    <property type="match status" value="1"/>
</dbReference>
<dbReference type="InterPro" id="IPR005479">
    <property type="entry name" value="CPAse_ATP-bd"/>
</dbReference>
<dbReference type="SUPFAM" id="SSF51230">
    <property type="entry name" value="Single hybrid motif"/>
    <property type="match status" value="1"/>
</dbReference>
<dbReference type="Pfam" id="PF00289">
    <property type="entry name" value="Biotin_carb_N"/>
    <property type="match status" value="1"/>
</dbReference>
<dbReference type="Proteomes" id="UP000824998">
    <property type="component" value="Unassembled WGS sequence"/>
</dbReference>
<keyword evidence="4 6" id="KW-0067">ATP-binding</keyword>
<evidence type="ECO:0000256" key="4">
    <source>
        <dbReference type="ARBA" id="ARBA00022840"/>
    </source>
</evidence>
<sequence length="763" mass="84210">MLHASRSRALTRVLTAIPSRHLTTQSSSTPISSVLIANRGEIALRVGRTAHELGVKCTTIYTDPDANSQHALSSPFAVNLGAPSAYLDGERIIKVAKEQGCEALHPGYGFLSENSAFARRCVEEGLVFIGPPWKAIEAMGNKSRSKEIMIEAGVPCIPGYHGKNQAPEYLLEEAGNIGFPVMVKAVKGGGGKGMRIAMNQEEFLDRLESAKSEGRNSFGDDEMLVEKYISTPRHIEVQVFADKFGNAVALGERDCSLQRRHQKILEEAPAPNLAEDIRQELWEKARAAALAVGYEGAGTVEFIFDNDTNEFFFMEMNTRLQVEHPVTEEITGEDLVSWQFKVAAGEPLPLTQAEITQRIAERGWAMEARIYAENPNQNFMPDSGKLIHLRTPKLSETVRIDAGFVQGDTVSSNYDGMIAKLIVSGPTREVTIRKLHAALQDYEVVGLSTNIEFLKRICKSSDFIKGDVETGYIQKHTDELFTPDPLDPEVFAQAALGILTKEHSENSNFAVGPHSQSIGFAANTSRSFSFLTGASEPELIKVDISQLGPKLYDVSVEGPSVSQAYDRLICESTRPTSISSFFPRTRVESTLIPTEDGKLTIFSKGKQTQLQLAKPSWYEKALGLKDVANTVLAPMPCKVLRNEVKEGNEVEKDQALVVIESMKMETVIRSPQKGVVSKLVHKEGVSTLRFTKYSTLLTLLSRISAKQEPYSCFSKRLVSLLGLLTVIKANVILDRSNDVNEDILKGVSYHRIHSETRKMMSLQ</sequence>
<dbReference type="InterPro" id="IPR011761">
    <property type="entry name" value="ATP-grasp"/>
</dbReference>
<name>A0A9P7YQR3_9HELO</name>
<evidence type="ECO:0000259" key="9">
    <source>
        <dbReference type="PROSITE" id="PS50979"/>
    </source>
</evidence>
<evidence type="ECO:0000259" key="7">
    <source>
        <dbReference type="PROSITE" id="PS50968"/>
    </source>
</evidence>
<keyword evidence="2" id="KW-0436">Ligase</keyword>
<dbReference type="GO" id="GO:0005524">
    <property type="term" value="F:ATP binding"/>
    <property type="evidence" value="ECO:0007669"/>
    <property type="project" value="UniProtKB-UniRule"/>
</dbReference>
<dbReference type="SUPFAM" id="SSF56059">
    <property type="entry name" value="Glutathione synthetase ATP-binding domain-like"/>
    <property type="match status" value="1"/>
</dbReference>
<dbReference type="Pfam" id="PF02786">
    <property type="entry name" value="CPSase_L_D2"/>
    <property type="match status" value="1"/>
</dbReference>
<dbReference type="OrthoDB" id="196847at2759"/>
<dbReference type="CDD" id="cd06850">
    <property type="entry name" value="biotinyl_domain"/>
    <property type="match status" value="1"/>
</dbReference>
<evidence type="ECO:0000256" key="6">
    <source>
        <dbReference type="PROSITE-ProRule" id="PRU00409"/>
    </source>
</evidence>
<feature type="domain" description="Lipoyl-binding" evidence="7">
    <location>
        <begin position="619"/>
        <end position="701"/>
    </location>
</feature>
<organism evidence="10 11">
    <name type="scientific">Amylocarpus encephaloides</name>
    <dbReference type="NCBI Taxonomy" id="45428"/>
    <lineage>
        <taxon>Eukaryota</taxon>
        <taxon>Fungi</taxon>
        <taxon>Dikarya</taxon>
        <taxon>Ascomycota</taxon>
        <taxon>Pezizomycotina</taxon>
        <taxon>Leotiomycetes</taxon>
        <taxon>Helotiales</taxon>
        <taxon>Helotiales incertae sedis</taxon>
        <taxon>Amylocarpus</taxon>
    </lineage>
</organism>
<evidence type="ECO:0000256" key="2">
    <source>
        <dbReference type="ARBA" id="ARBA00022598"/>
    </source>
</evidence>
<reference evidence="10" key="1">
    <citation type="journal article" date="2021" name="IMA Fungus">
        <title>Genomic characterization of three marine fungi, including Emericellopsis atlantica sp. nov. with signatures of a generalist lifestyle and marine biomass degradation.</title>
        <authorList>
            <person name="Hagestad O.C."/>
            <person name="Hou L."/>
            <person name="Andersen J.H."/>
            <person name="Hansen E.H."/>
            <person name="Altermark B."/>
            <person name="Li C."/>
            <person name="Kuhnert E."/>
            <person name="Cox R.J."/>
            <person name="Crous P.W."/>
            <person name="Spatafora J.W."/>
            <person name="Lail K."/>
            <person name="Amirebrahimi M."/>
            <person name="Lipzen A."/>
            <person name="Pangilinan J."/>
            <person name="Andreopoulos W."/>
            <person name="Hayes R.D."/>
            <person name="Ng V."/>
            <person name="Grigoriev I.V."/>
            <person name="Jackson S.A."/>
            <person name="Sutton T.D.S."/>
            <person name="Dobson A.D.W."/>
            <person name="Rama T."/>
        </authorList>
    </citation>
    <scope>NUCLEOTIDE SEQUENCE</scope>
    <source>
        <strain evidence="10">TRa018bII</strain>
    </source>
</reference>
<dbReference type="PROSITE" id="PS50968">
    <property type="entry name" value="BIOTINYL_LIPOYL"/>
    <property type="match status" value="1"/>
</dbReference>
<dbReference type="Gene3D" id="2.40.50.100">
    <property type="match status" value="1"/>
</dbReference>
<dbReference type="InterPro" id="IPR050856">
    <property type="entry name" value="Biotin_carboxylase_complex"/>
</dbReference>
<dbReference type="InterPro" id="IPR000089">
    <property type="entry name" value="Biotin_lipoyl"/>
</dbReference>
<dbReference type="InterPro" id="IPR005482">
    <property type="entry name" value="Biotin_COase_C"/>
</dbReference>
<evidence type="ECO:0000313" key="11">
    <source>
        <dbReference type="Proteomes" id="UP000824998"/>
    </source>
</evidence>
<evidence type="ECO:0000259" key="8">
    <source>
        <dbReference type="PROSITE" id="PS50975"/>
    </source>
</evidence>
<dbReference type="AlphaFoldDB" id="A0A9P7YQR3"/>
<keyword evidence="5" id="KW-0092">Biotin</keyword>
<dbReference type="GO" id="GO:0005739">
    <property type="term" value="C:mitochondrion"/>
    <property type="evidence" value="ECO:0007669"/>
    <property type="project" value="TreeGrafter"/>
</dbReference>
<keyword evidence="11" id="KW-1185">Reference proteome</keyword>
<comment type="cofactor">
    <cofactor evidence="1">
        <name>biotin</name>
        <dbReference type="ChEBI" id="CHEBI:57586"/>
    </cofactor>
</comment>
<keyword evidence="3 6" id="KW-0547">Nucleotide-binding</keyword>
<proteinExistence type="predicted"/>
<dbReference type="PANTHER" id="PTHR18866">
    <property type="entry name" value="CARBOXYLASE:PYRUVATE/ACETYL-COA/PROPIONYL-COA CARBOXYLASE"/>
    <property type="match status" value="1"/>
</dbReference>
<comment type="caution">
    <text evidence="10">The sequence shown here is derived from an EMBL/GenBank/DDBJ whole genome shotgun (WGS) entry which is preliminary data.</text>
</comment>
<dbReference type="InterPro" id="IPR011764">
    <property type="entry name" value="Biotin_carboxylation_dom"/>
</dbReference>
<dbReference type="SUPFAM" id="SSF52440">
    <property type="entry name" value="PreATP-grasp domain"/>
    <property type="match status" value="1"/>
</dbReference>
<gene>
    <name evidence="10" type="ORF">BJ875DRAFT_131257</name>
</gene>
<dbReference type="SUPFAM" id="SSF51246">
    <property type="entry name" value="Rudiment single hybrid motif"/>
    <property type="match status" value="1"/>
</dbReference>
<evidence type="ECO:0000256" key="5">
    <source>
        <dbReference type="ARBA" id="ARBA00023267"/>
    </source>
</evidence>
<dbReference type="PROSITE" id="PS50975">
    <property type="entry name" value="ATP_GRASP"/>
    <property type="match status" value="1"/>
</dbReference>